<dbReference type="Pfam" id="PF22633">
    <property type="entry name" value="F5_F8_type_C_2"/>
    <property type="match status" value="1"/>
</dbReference>
<evidence type="ECO:0000256" key="1">
    <source>
        <dbReference type="ARBA" id="ARBA00009209"/>
    </source>
</evidence>
<evidence type="ECO:0000256" key="2">
    <source>
        <dbReference type="ARBA" id="ARBA00022801"/>
    </source>
</evidence>
<evidence type="ECO:0000313" key="6">
    <source>
        <dbReference type="Proteomes" id="UP000659344"/>
    </source>
</evidence>
<dbReference type="PRINTS" id="PR00735">
    <property type="entry name" value="GLHYDRLASE8"/>
</dbReference>
<dbReference type="InterPro" id="IPR008979">
    <property type="entry name" value="Galactose-bd-like_sf"/>
</dbReference>
<dbReference type="InterPro" id="IPR012341">
    <property type="entry name" value="6hp_glycosidase-like_sf"/>
</dbReference>
<dbReference type="InterPro" id="IPR002037">
    <property type="entry name" value="Glyco_hydro_8"/>
</dbReference>
<dbReference type="RefSeq" id="WP_188537514.1">
    <property type="nucleotide sequence ID" value="NZ_BMFT01000001.1"/>
</dbReference>
<dbReference type="PROSITE" id="PS50022">
    <property type="entry name" value="FA58C_3"/>
    <property type="match status" value="1"/>
</dbReference>
<dbReference type="InterPro" id="IPR000421">
    <property type="entry name" value="FA58C"/>
</dbReference>
<feature type="domain" description="F5/8 type C" evidence="4">
    <location>
        <begin position="293"/>
        <end position="431"/>
    </location>
</feature>
<dbReference type="Pfam" id="PF01270">
    <property type="entry name" value="Glyco_hydro_8"/>
    <property type="match status" value="1"/>
</dbReference>
<dbReference type="EMBL" id="BMFT01000001">
    <property type="protein sequence ID" value="GGH19501.1"/>
    <property type="molecule type" value="Genomic_DNA"/>
</dbReference>
<accession>A0ABQ1YB52</accession>
<dbReference type="Proteomes" id="UP000659344">
    <property type="component" value="Unassembled WGS sequence"/>
</dbReference>
<dbReference type="Gene3D" id="2.60.120.260">
    <property type="entry name" value="Galactose-binding domain-like"/>
    <property type="match status" value="1"/>
</dbReference>
<keyword evidence="6" id="KW-1185">Reference proteome</keyword>
<gene>
    <name evidence="5" type="ORF">GCM10008013_16210</name>
</gene>
<evidence type="ECO:0000313" key="5">
    <source>
        <dbReference type="EMBL" id="GGH19501.1"/>
    </source>
</evidence>
<dbReference type="SUPFAM" id="SSF48208">
    <property type="entry name" value="Six-hairpin glycosidases"/>
    <property type="match status" value="1"/>
</dbReference>
<keyword evidence="3" id="KW-0326">Glycosidase</keyword>
<name>A0ABQ1YB52_9BACL</name>
<dbReference type="Gene3D" id="1.50.10.10">
    <property type="match status" value="1"/>
</dbReference>
<dbReference type="InterPro" id="IPR008928">
    <property type="entry name" value="6-hairpin_glycosidase_sf"/>
</dbReference>
<reference evidence="6" key="1">
    <citation type="journal article" date="2019" name="Int. J. Syst. Evol. Microbiol.">
        <title>The Global Catalogue of Microorganisms (GCM) 10K type strain sequencing project: providing services to taxonomists for standard genome sequencing and annotation.</title>
        <authorList>
            <consortium name="The Broad Institute Genomics Platform"/>
            <consortium name="The Broad Institute Genome Sequencing Center for Infectious Disease"/>
            <person name="Wu L."/>
            <person name="Ma J."/>
        </authorList>
    </citation>
    <scope>NUCLEOTIDE SEQUENCE [LARGE SCALE GENOMIC DNA]</scope>
    <source>
        <strain evidence="6">CGMCC 1.12769</strain>
    </source>
</reference>
<dbReference type="SUPFAM" id="SSF49785">
    <property type="entry name" value="Galactose-binding domain-like"/>
    <property type="match status" value="1"/>
</dbReference>
<evidence type="ECO:0000259" key="4">
    <source>
        <dbReference type="PROSITE" id="PS50022"/>
    </source>
</evidence>
<protein>
    <recommendedName>
        <fullName evidence="4">F5/8 type C domain-containing protein</fullName>
    </recommendedName>
</protein>
<comment type="caution">
    <text evidence="5">The sequence shown here is derived from an EMBL/GenBank/DDBJ whole genome shotgun (WGS) entry which is preliminary data.</text>
</comment>
<organism evidence="5 6">
    <name type="scientific">Paenibacillus segetis</name>
    <dbReference type="NCBI Taxonomy" id="1325360"/>
    <lineage>
        <taxon>Bacteria</taxon>
        <taxon>Bacillati</taxon>
        <taxon>Bacillota</taxon>
        <taxon>Bacilli</taxon>
        <taxon>Bacillales</taxon>
        <taxon>Paenibacillaceae</taxon>
        <taxon>Paenibacillus</taxon>
    </lineage>
</organism>
<evidence type="ECO:0000256" key="3">
    <source>
        <dbReference type="ARBA" id="ARBA00023295"/>
    </source>
</evidence>
<sequence length="431" mass="47314">MFGGSARVSKMIEKSMMVTLICIAILATTVFPFPHQVAHADGATRSFPQQSKYAEIMKPNHNTQYELNMAVSTYYDYWKSKYLKKDLTSLSGGYYVQSNITGDNEGYTALGSSEGQGLGMIITVLMAGYDPDAQTIYNGLLKTAKTFRSSENEYLMGSIIADAISAQGHFSAAISGDLNIAYSLILAHNQWGSKGNINYLAEANNRISKGIKASTSKVDSLLGHWSDNELYYFVGDQAWINVINDSSFISTGTVNGSDQNKVNTTWNVMKNKHKDGISDSHNLLNMLYISGNGWVPSADTVPSMVNLAKDKPAISSTNIGIGFEASRAFDSNYMTRWASAGGNDPEWIFVDLGSVQSIHRVKLKWEDAYATQYAIQVSSDSLHWTDVYSTSNGDGGADEITFQAQSGRYVRLYCTAKGASQGYSVYEFEVY</sequence>
<proteinExistence type="inferred from homology"/>
<comment type="similarity">
    <text evidence="1">Belongs to the glycosyl hydrolase 8 (cellulase D) family.</text>
</comment>
<keyword evidence="2" id="KW-0378">Hydrolase</keyword>